<reference evidence="2" key="1">
    <citation type="journal article" date="2020" name="Stud. Mycol.">
        <title>101 Dothideomycetes genomes: a test case for predicting lifestyles and emergence of pathogens.</title>
        <authorList>
            <person name="Haridas S."/>
            <person name="Albert R."/>
            <person name="Binder M."/>
            <person name="Bloem J."/>
            <person name="Labutti K."/>
            <person name="Salamov A."/>
            <person name="Andreopoulos B."/>
            <person name="Baker S."/>
            <person name="Barry K."/>
            <person name="Bills G."/>
            <person name="Bluhm B."/>
            <person name="Cannon C."/>
            <person name="Castanera R."/>
            <person name="Culley D."/>
            <person name="Daum C."/>
            <person name="Ezra D."/>
            <person name="Gonzalez J."/>
            <person name="Henrissat B."/>
            <person name="Kuo A."/>
            <person name="Liang C."/>
            <person name="Lipzen A."/>
            <person name="Lutzoni F."/>
            <person name="Magnuson J."/>
            <person name="Mondo S."/>
            <person name="Nolan M."/>
            <person name="Ohm R."/>
            <person name="Pangilinan J."/>
            <person name="Park H.-J."/>
            <person name="Ramirez L."/>
            <person name="Alfaro M."/>
            <person name="Sun H."/>
            <person name="Tritt A."/>
            <person name="Yoshinaga Y."/>
            <person name="Zwiers L.-H."/>
            <person name="Turgeon B."/>
            <person name="Goodwin S."/>
            <person name="Spatafora J."/>
            <person name="Crous P."/>
            <person name="Grigoriev I."/>
        </authorList>
    </citation>
    <scope>NUCLEOTIDE SEQUENCE</scope>
    <source>
        <strain evidence="2">CBS 122681</strain>
    </source>
</reference>
<keyword evidence="1" id="KW-0472">Membrane</keyword>
<organism evidence="2 3">
    <name type="scientific">Lophiostoma macrostomum CBS 122681</name>
    <dbReference type="NCBI Taxonomy" id="1314788"/>
    <lineage>
        <taxon>Eukaryota</taxon>
        <taxon>Fungi</taxon>
        <taxon>Dikarya</taxon>
        <taxon>Ascomycota</taxon>
        <taxon>Pezizomycotina</taxon>
        <taxon>Dothideomycetes</taxon>
        <taxon>Pleosporomycetidae</taxon>
        <taxon>Pleosporales</taxon>
        <taxon>Lophiostomataceae</taxon>
        <taxon>Lophiostoma</taxon>
    </lineage>
</organism>
<accession>A0A6A6TMZ5</accession>
<keyword evidence="1" id="KW-1133">Transmembrane helix</keyword>
<dbReference type="Proteomes" id="UP000799324">
    <property type="component" value="Unassembled WGS sequence"/>
</dbReference>
<dbReference type="EMBL" id="MU004300">
    <property type="protein sequence ID" value="KAF2660323.1"/>
    <property type="molecule type" value="Genomic_DNA"/>
</dbReference>
<name>A0A6A6TMZ5_9PLEO</name>
<gene>
    <name evidence="2" type="ORF">K491DRAFT_78467</name>
</gene>
<sequence>MFPSHTARPSPSKVGLWHSIPMSLQVTHFLPRHFTASTMSRQSVLCAMACSISFLVLFYILYEPVIGYLYIGNTWFHSITIHSHERMALDREGKEKGLVIVLAMGGKLWLFSAPVYTWRILALRLWPGMQRRACQQPAPLLTEIRMDNGLLPPFRNCLSRILVFGRNWAAIEQMENFLSLQLTELSDGDPVLLPNRGDGACILDADRQ</sequence>
<feature type="transmembrane region" description="Helical" evidence="1">
    <location>
        <begin position="44"/>
        <end position="62"/>
    </location>
</feature>
<keyword evidence="1" id="KW-0812">Transmembrane</keyword>
<keyword evidence="3" id="KW-1185">Reference proteome</keyword>
<proteinExistence type="predicted"/>
<evidence type="ECO:0000313" key="2">
    <source>
        <dbReference type="EMBL" id="KAF2660323.1"/>
    </source>
</evidence>
<feature type="transmembrane region" description="Helical" evidence="1">
    <location>
        <begin position="97"/>
        <end position="122"/>
    </location>
</feature>
<protein>
    <submittedName>
        <fullName evidence="2">Uncharacterized protein</fullName>
    </submittedName>
</protein>
<evidence type="ECO:0000256" key="1">
    <source>
        <dbReference type="SAM" id="Phobius"/>
    </source>
</evidence>
<dbReference type="AlphaFoldDB" id="A0A6A6TMZ5"/>
<evidence type="ECO:0000313" key="3">
    <source>
        <dbReference type="Proteomes" id="UP000799324"/>
    </source>
</evidence>